<dbReference type="VEuPathDB" id="CryptoDB:Cvel_14454"/>
<organism evidence="3">
    <name type="scientific">Chromera velia CCMP2878</name>
    <dbReference type="NCBI Taxonomy" id="1169474"/>
    <lineage>
        <taxon>Eukaryota</taxon>
        <taxon>Sar</taxon>
        <taxon>Alveolata</taxon>
        <taxon>Colpodellida</taxon>
        <taxon>Chromeraceae</taxon>
        <taxon>Chromera</taxon>
    </lineage>
</organism>
<dbReference type="InterPro" id="IPR027417">
    <property type="entry name" value="P-loop_NTPase"/>
</dbReference>
<keyword evidence="1" id="KW-0067">ATP-binding</keyword>
<comment type="catalytic activity">
    <reaction evidence="1">
        <text>ATP + H2O = ADP + phosphate + H(+)</text>
        <dbReference type="Rhea" id="RHEA:13065"/>
        <dbReference type="ChEBI" id="CHEBI:15377"/>
        <dbReference type="ChEBI" id="CHEBI:15378"/>
        <dbReference type="ChEBI" id="CHEBI:30616"/>
        <dbReference type="ChEBI" id="CHEBI:43474"/>
        <dbReference type="ChEBI" id="CHEBI:456216"/>
        <dbReference type="EC" id="5.6.2.3"/>
    </reaction>
</comment>
<keyword evidence="1" id="KW-0547">Nucleotide-binding</keyword>
<protein>
    <recommendedName>
        <fullName evidence="1">ATP-dependent DNA helicase</fullName>
        <ecNumber evidence="1">5.6.2.3</ecNumber>
    </recommendedName>
</protein>
<reference evidence="3" key="1">
    <citation type="submission" date="2014-11" db="EMBL/GenBank/DDBJ databases">
        <authorList>
            <person name="Otto D Thomas"/>
            <person name="Naeem Raeece"/>
        </authorList>
    </citation>
    <scope>NUCLEOTIDE SEQUENCE</scope>
</reference>
<dbReference type="Pfam" id="PF05970">
    <property type="entry name" value="PIF1"/>
    <property type="match status" value="1"/>
</dbReference>
<dbReference type="PANTHER" id="PTHR10492">
    <property type="match status" value="1"/>
</dbReference>
<dbReference type="EMBL" id="CDMZ01000032">
    <property type="protein sequence ID" value="CEM04943.1"/>
    <property type="molecule type" value="Genomic_DNA"/>
</dbReference>
<evidence type="ECO:0000313" key="3">
    <source>
        <dbReference type="EMBL" id="CEM04943.1"/>
    </source>
</evidence>
<keyword evidence="1" id="KW-0234">DNA repair</keyword>
<gene>
    <name evidence="3" type="ORF">Cvel_14454</name>
</gene>
<accession>A0A0G4F0L8</accession>
<evidence type="ECO:0000259" key="2">
    <source>
        <dbReference type="Pfam" id="PF05970"/>
    </source>
</evidence>
<feature type="domain" description="DNA helicase Pif1-like DEAD-box helicase" evidence="2">
    <location>
        <begin position="113"/>
        <end position="278"/>
    </location>
</feature>
<dbReference type="PANTHER" id="PTHR10492:SF57">
    <property type="entry name" value="ATP-DEPENDENT DNA HELICASE"/>
    <property type="match status" value="1"/>
</dbReference>
<dbReference type="GO" id="GO:0005524">
    <property type="term" value="F:ATP binding"/>
    <property type="evidence" value="ECO:0007669"/>
    <property type="project" value="UniProtKB-KW"/>
</dbReference>
<dbReference type="Gene3D" id="3.40.50.300">
    <property type="entry name" value="P-loop containing nucleotide triphosphate hydrolases"/>
    <property type="match status" value="1"/>
</dbReference>
<keyword evidence="1" id="KW-0227">DNA damage</keyword>
<evidence type="ECO:0000256" key="1">
    <source>
        <dbReference type="RuleBase" id="RU363044"/>
    </source>
</evidence>
<name>A0A0G4F0L8_9ALVE</name>
<dbReference type="PhylomeDB" id="A0A0G4F0L8"/>
<keyword evidence="1" id="KW-0233">DNA recombination</keyword>
<dbReference type="GO" id="GO:0000723">
    <property type="term" value="P:telomere maintenance"/>
    <property type="evidence" value="ECO:0007669"/>
    <property type="project" value="InterPro"/>
</dbReference>
<keyword evidence="1" id="KW-0378">Hydrolase</keyword>
<dbReference type="AlphaFoldDB" id="A0A0G4F0L8"/>
<dbReference type="InterPro" id="IPR010285">
    <property type="entry name" value="DNA_helicase_pif1-like_DEAD"/>
</dbReference>
<dbReference type="GO" id="GO:0043139">
    <property type="term" value="F:5'-3' DNA helicase activity"/>
    <property type="evidence" value="ECO:0007669"/>
    <property type="project" value="UniProtKB-EC"/>
</dbReference>
<sequence>MNPHVYDILRRVAPGSADFEGPVQECPTCRAQVWKGEEVSTSSHYGAAKFSICCSHGRVQLKRFSDPPASIKNRLQHGHPDHAHLIENVRAFNTSLSFASVGVEIDRLPSGQQGTPALAVASTGIAATLLPLASTAHAAFGVPLKIEKDSVCAPSKNSAAAQIVRQCRLIVWDEVTMSHKYIIAAVKRWLEDVCGGDEWGGKVIVFSGDWQQCLPVIPKAPRATIVASTMKKWEHWRPIQVRQLTQNMRVQRLIAQGRDPARQQAWADLLRRVGRGRDGDTVTLAPSTRSTASDTDGFIKEIFGDISSGNIPPETIASRAILAPRNEDVNEVNKTAIDMFPGQETEFLSVDMSTDPEMGHLLVPEFLNTLQPSNLLASPPISCV</sequence>
<dbReference type="GO" id="GO:0006310">
    <property type="term" value="P:DNA recombination"/>
    <property type="evidence" value="ECO:0007669"/>
    <property type="project" value="UniProtKB-KW"/>
</dbReference>
<keyword evidence="1" id="KW-0347">Helicase</keyword>
<comment type="similarity">
    <text evidence="1">Belongs to the helicase family.</text>
</comment>
<dbReference type="SUPFAM" id="SSF52540">
    <property type="entry name" value="P-loop containing nucleoside triphosphate hydrolases"/>
    <property type="match status" value="1"/>
</dbReference>
<dbReference type="EC" id="5.6.2.3" evidence="1"/>
<dbReference type="GO" id="GO:0016887">
    <property type="term" value="F:ATP hydrolysis activity"/>
    <property type="evidence" value="ECO:0007669"/>
    <property type="project" value="RHEA"/>
</dbReference>
<proteinExistence type="inferred from homology"/>
<comment type="cofactor">
    <cofactor evidence="1">
        <name>Mg(2+)</name>
        <dbReference type="ChEBI" id="CHEBI:18420"/>
    </cofactor>
</comment>
<dbReference type="GO" id="GO:0006281">
    <property type="term" value="P:DNA repair"/>
    <property type="evidence" value="ECO:0007669"/>
    <property type="project" value="UniProtKB-KW"/>
</dbReference>